<evidence type="ECO:0000313" key="1">
    <source>
        <dbReference type="EMBL" id="CAG8558945.1"/>
    </source>
</evidence>
<protein>
    <submittedName>
        <fullName evidence="1">3035_t:CDS:1</fullName>
    </submittedName>
</protein>
<dbReference type="EMBL" id="CAJVPT010009184">
    <property type="protein sequence ID" value="CAG8558945.1"/>
    <property type="molecule type" value="Genomic_DNA"/>
</dbReference>
<dbReference type="Proteomes" id="UP000789525">
    <property type="component" value="Unassembled WGS sequence"/>
</dbReference>
<proteinExistence type="predicted"/>
<keyword evidence="2" id="KW-1185">Reference proteome</keyword>
<name>A0ACA9M0S3_9GLOM</name>
<sequence length="206" mass="21563">MGDSPHSIPTFNSLSTSSTSSTSSLLNQTPISTSLPSFSSSVSTYVGPVAQSSGTTNVQIATENNGALPSTSVHQQRQITQASQSFSSYRAPPPLSGRNGPVSINSSTASALNIASPTSLVPPTPRMERSNSTSTMYSASGSIHEKSMSASSITVNSPSAISSVPSHKESERYEHDKWSSLVAKVLPLFNGEGLKACIEDLNELVR</sequence>
<accession>A0ACA9M0S3</accession>
<organism evidence="1 2">
    <name type="scientific">Acaulospora colombiana</name>
    <dbReference type="NCBI Taxonomy" id="27376"/>
    <lineage>
        <taxon>Eukaryota</taxon>
        <taxon>Fungi</taxon>
        <taxon>Fungi incertae sedis</taxon>
        <taxon>Mucoromycota</taxon>
        <taxon>Glomeromycotina</taxon>
        <taxon>Glomeromycetes</taxon>
        <taxon>Diversisporales</taxon>
        <taxon>Acaulosporaceae</taxon>
        <taxon>Acaulospora</taxon>
    </lineage>
</organism>
<comment type="caution">
    <text evidence="1">The sequence shown here is derived from an EMBL/GenBank/DDBJ whole genome shotgun (WGS) entry which is preliminary data.</text>
</comment>
<gene>
    <name evidence="1" type="ORF">ACOLOM_LOCUS5150</name>
</gene>
<reference evidence="1" key="1">
    <citation type="submission" date="2021-06" db="EMBL/GenBank/DDBJ databases">
        <authorList>
            <person name="Kallberg Y."/>
            <person name="Tangrot J."/>
            <person name="Rosling A."/>
        </authorList>
    </citation>
    <scope>NUCLEOTIDE SEQUENCE</scope>
    <source>
        <strain evidence="1">CL356</strain>
    </source>
</reference>
<evidence type="ECO:0000313" key="2">
    <source>
        <dbReference type="Proteomes" id="UP000789525"/>
    </source>
</evidence>